<feature type="domain" description="RWP-RK" evidence="8">
    <location>
        <begin position="261"/>
        <end position="345"/>
    </location>
</feature>
<keyword evidence="2" id="KW-0805">Transcription regulation</keyword>
<dbReference type="STRING" id="130081.M2XX71"/>
<dbReference type="InterPro" id="IPR044607">
    <property type="entry name" value="RKD-like"/>
</dbReference>
<dbReference type="AlphaFoldDB" id="M2XX71"/>
<dbReference type="eggNOG" id="ENOG502QSPQ">
    <property type="taxonomic scope" value="Eukaryota"/>
</dbReference>
<feature type="region of interest" description="Disordered" evidence="7">
    <location>
        <begin position="395"/>
        <end position="427"/>
    </location>
</feature>
<evidence type="ECO:0000256" key="7">
    <source>
        <dbReference type="SAM" id="MobiDB-lite"/>
    </source>
</evidence>
<dbReference type="EMBL" id="KB454525">
    <property type="protein sequence ID" value="EME28029.1"/>
    <property type="molecule type" value="Genomic_DNA"/>
</dbReference>
<evidence type="ECO:0000256" key="6">
    <source>
        <dbReference type="ARBA" id="ARBA00023242"/>
    </source>
</evidence>
<evidence type="ECO:0000256" key="3">
    <source>
        <dbReference type="ARBA" id="ARBA00023054"/>
    </source>
</evidence>
<evidence type="ECO:0000259" key="8">
    <source>
        <dbReference type="PROSITE" id="PS51519"/>
    </source>
</evidence>
<evidence type="ECO:0000256" key="2">
    <source>
        <dbReference type="ARBA" id="ARBA00023015"/>
    </source>
</evidence>
<keyword evidence="6" id="KW-0539">Nucleus</keyword>
<keyword evidence="5" id="KW-0804">Transcription</keyword>
<evidence type="ECO:0000256" key="1">
    <source>
        <dbReference type="ARBA" id="ARBA00004049"/>
    </source>
</evidence>
<dbReference type="Gramene" id="EME28029">
    <property type="protein sequence ID" value="EME28029"/>
    <property type="gene ID" value="Gasu_45270"/>
</dbReference>
<evidence type="ECO:0000313" key="9">
    <source>
        <dbReference type="EMBL" id="EME28029.1"/>
    </source>
</evidence>
<organism evidence="9 10">
    <name type="scientific">Galdieria sulphuraria</name>
    <name type="common">Red alga</name>
    <dbReference type="NCBI Taxonomy" id="130081"/>
    <lineage>
        <taxon>Eukaryota</taxon>
        <taxon>Rhodophyta</taxon>
        <taxon>Bangiophyceae</taxon>
        <taxon>Galdieriales</taxon>
        <taxon>Galdieriaceae</taxon>
        <taxon>Galdieria</taxon>
    </lineage>
</organism>
<dbReference type="KEGG" id="gsl:Gasu_45270"/>
<dbReference type="GeneID" id="17086898"/>
<evidence type="ECO:0000256" key="4">
    <source>
        <dbReference type="ARBA" id="ARBA00023125"/>
    </source>
</evidence>
<keyword evidence="4" id="KW-0238">DNA-binding</keyword>
<dbReference type="Pfam" id="PF02042">
    <property type="entry name" value="RWP-RK"/>
    <property type="match status" value="1"/>
</dbReference>
<dbReference type="PANTHER" id="PTHR46373:SF2">
    <property type="entry name" value="RWP-RK DOMAIN-CONTAINING PROTEIN"/>
    <property type="match status" value="1"/>
</dbReference>
<dbReference type="GO" id="GO:0003700">
    <property type="term" value="F:DNA-binding transcription factor activity"/>
    <property type="evidence" value="ECO:0007669"/>
    <property type="project" value="InterPro"/>
</dbReference>
<dbReference type="OrthoDB" id="6270329at2759"/>
<evidence type="ECO:0000256" key="5">
    <source>
        <dbReference type="ARBA" id="ARBA00023163"/>
    </source>
</evidence>
<protein>
    <submittedName>
        <fullName evidence="9">RWP-RK domain-containing protein</fullName>
    </submittedName>
</protein>
<feature type="region of interest" description="Disordered" evidence="7">
    <location>
        <begin position="227"/>
        <end position="248"/>
    </location>
</feature>
<keyword evidence="10" id="KW-1185">Reference proteome</keyword>
<dbReference type="Proteomes" id="UP000030680">
    <property type="component" value="Unassembled WGS sequence"/>
</dbReference>
<proteinExistence type="predicted"/>
<reference evidence="10" key="1">
    <citation type="journal article" date="2013" name="Science">
        <title>Gene transfer from bacteria and archaea facilitated evolution of an extremophilic eukaryote.</title>
        <authorList>
            <person name="Schonknecht G."/>
            <person name="Chen W.H."/>
            <person name="Ternes C.M."/>
            <person name="Barbier G.G."/>
            <person name="Shrestha R.P."/>
            <person name="Stanke M."/>
            <person name="Brautigam A."/>
            <person name="Baker B.J."/>
            <person name="Banfield J.F."/>
            <person name="Garavito R.M."/>
            <person name="Carr K."/>
            <person name="Wilkerson C."/>
            <person name="Rensing S.A."/>
            <person name="Gagneul D."/>
            <person name="Dickenson N.E."/>
            <person name="Oesterhelt C."/>
            <person name="Lercher M.J."/>
            <person name="Weber A.P."/>
        </authorList>
    </citation>
    <scope>NUCLEOTIDE SEQUENCE [LARGE SCALE GENOMIC DNA]</scope>
    <source>
        <strain evidence="10">074W</strain>
    </source>
</reference>
<name>M2XX71_GALSU</name>
<evidence type="ECO:0000313" key="10">
    <source>
        <dbReference type="Proteomes" id="UP000030680"/>
    </source>
</evidence>
<dbReference type="InterPro" id="IPR003035">
    <property type="entry name" value="RWP-RK_dom"/>
</dbReference>
<dbReference type="GO" id="GO:0003677">
    <property type="term" value="F:DNA binding"/>
    <property type="evidence" value="ECO:0007669"/>
    <property type="project" value="UniProtKB-KW"/>
</dbReference>
<dbReference type="RefSeq" id="XP_005704549.1">
    <property type="nucleotide sequence ID" value="XM_005704492.1"/>
</dbReference>
<dbReference type="PROSITE" id="PS51519">
    <property type="entry name" value="RWP_RK"/>
    <property type="match status" value="1"/>
</dbReference>
<dbReference type="PANTHER" id="PTHR46373">
    <property type="entry name" value="PROTEIN RKD4"/>
    <property type="match status" value="1"/>
</dbReference>
<feature type="compositionally biased region" description="Polar residues" evidence="7">
    <location>
        <begin position="415"/>
        <end position="427"/>
    </location>
</feature>
<sequence>MGSFEKKQLYSNVNNPLPVESYSLQTPVLPLPSISDAFTLNCGENSPVYFRADSCHGLQNQVKDNGVPSPAIHTGQLQSGPPPIAYMRTASGVQQAEWSTSPLATQGPSFSSPEASENRNICNLNLGADLYSPSVILPPLTPRSFGNSQQFASNAQSNSAFAFPIQPQITMEGTVNSPKLTDICVQGFMATPNYEATLTGGYAGMVSTSNGGGLAASNSTNMITSLPNCSSPEGLASHHDSKQGRHSQLLSVKERFPDLWKYGGLDGRFSSHRKDNIDLETLKSHFHLPMVEASKKLGVCVTVLKKICRRFGISRWPHRKLRSVAKHIEKHEKAFHKGYSDHFSYDEVLELCRKNPEKFSNSSKNCGLYRNQDMTSSGSSKLSSRSFNVSSAEYAESLPSGVDESPEELNKESISDATRTTSEGDQI</sequence>
<comment type="function">
    <text evidence="1">Putative transcription factor.</text>
</comment>
<accession>M2XX71</accession>
<gene>
    <name evidence="9" type="ORF">Gasu_45270</name>
</gene>
<keyword evidence="3" id="KW-0175">Coiled coil</keyword>